<dbReference type="AlphaFoldDB" id="A0AAD9S1U3"/>
<reference evidence="2" key="1">
    <citation type="submission" date="2023-06" db="EMBL/GenBank/DDBJ databases">
        <authorList>
            <person name="Noh H."/>
        </authorList>
    </citation>
    <scope>NUCLEOTIDE SEQUENCE</scope>
    <source>
        <strain evidence="2">DUCC20226</strain>
    </source>
</reference>
<proteinExistence type="predicted"/>
<gene>
    <name evidence="2" type="ORF">N8I77_013496</name>
</gene>
<keyword evidence="3" id="KW-1185">Reference proteome</keyword>
<sequence>MKFLTVLSLLSYQLSLAAASTIPTGLSKRAAQYNATLLAYGTSTDAWPVAYGLDDAKLYVTANPNDTTANLVPLTWDIAAITGRNWIANATFSNGTEAGSMYIMQQDFDAVGVSPIANIANVNGSVSGFAMFASQLVYNNNSTLESQFWAQSTDTDDVYALMWNTEGELQNNSFPVTIKATSDSS</sequence>
<accession>A0AAD9S1U3</accession>
<comment type="caution">
    <text evidence="2">The sequence shown here is derived from an EMBL/GenBank/DDBJ whole genome shotgun (WGS) entry which is preliminary data.</text>
</comment>
<protein>
    <submittedName>
        <fullName evidence="2">Uncharacterized protein</fullName>
    </submittedName>
</protein>
<dbReference type="EMBL" id="JAUJFL010000012">
    <property type="protein sequence ID" value="KAK2595984.1"/>
    <property type="molecule type" value="Genomic_DNA"/>
</dbReference>
<feature type="signal peptide" evidence="1">
    <location>
        <begin position="1"/>
        <end position="19"/>
    </location>
</feature>
<dbReference type="Proteomes" id="UP001265746">
    <property type="component" value="Unassembled WGS sequence"/>
</dbReference>
<organism evidence="2 3">
    <name type="scientific">Phomopsis amygdali</name>
    <name type="common">Fusicoccum amygdali</name>
    <dbReference type="NCBI Taxonomy" id="1214568"/>
    <lineage>
        <taxon>Eukaryota</taxon>
        <taxon>Fungi</taxon>
        <taxon>Dikarya</taxon>
        <taxon>Ascomycota</taxon>
        <taxon>Pezizomycotina</taxon>
        <taxon>Sordariomycetes</taxon>
        <taxon>Sordariomycetidae</taxon>
        <taxon>Diaporthales</taxon>
        <taxon>Diaporthaceae</taxon>
        <taxon>Diaporthe</taxon>
    </lineage>
</organism>
<keyword evidence="1" id="KW-0732">Signal</keyword>
<evidence type="ECO:0000313" key="2">
    <source>
        <dbReference type="EMBL" id="KAK2595984.1"/>
    </source>
</evidence>
<evidence type="ECO:0000256" key="1">
    <source>
        <dbReference type="SAM" id="SignalP"/>
    </source>
</evidence>
<name>A0AAD9S1U3_PHOAM</name>
<evidence type="ECO:0000313" key="3">
    <source>
        <dbReference type="Proteomes" id="UP001265746"/>
    </source>
</evidence>
<feature type="chain" id="PRO_5042173532" evidence="1">
    <location>
        <begin position="20"/>
        <end position="185"/>
    </location>
</feature>